<evidence type="ECO:0000256" key="2">
    <source>
        <dbReference type="ARBA" id="ARBA00022695"/>
    </source>
</evidence>
<dbReference type="EMBL" id="VXBU01019007">
    <property type="protein sequence ID" value="NXN90372.1"/>
    <property type="molecule type" value="Genomic_DNA"/>
</dbReference>
<dbReference type="OrthoDB" id="9308938at2759"/>
<accession>A0A7L1MSS5</accession>
<dbReference type="GO" id="GO:0016787">
    <property type="term" value="F:hydrolase activity"/>
    <property type="evidence" value="ECO:0007669"/>
    <property type="project" value="UniProtKB-KW"/>
</dbReference>
<organism evidence="7 8">
    <name type="scientific">Bombycilla garrulus</name>
    <name type="common">Bohemian waxwing</name>
    <name type="synonym">Lanius garrulus</name>
    <dbReference type="NCBI Taxonomy" id="125297"/>
    <lineage>
        <taxon>Eukaryota</taxon>
        <taxon>Metazoa</taxon>
        <taxon>Chordata</taxon>
        <taxon>Craniata</taxon>
        <taxon>Vertebrata</taxon>
        <taxon>Euteleostomi</taxon>
        <taxon>Archelosauria</taxon>
        <taxon>Archosauria</taxon>
        <taxon>Dinosauria</taxon>
        <taxon>Saurischia</taxon>
        <taxon>Theropoda</taxon>
        <taxon>Coelurosauria</taxon>
        <taxon>Aves</taxon>
        <taxon>Neognathae</taxon>
        <taxon>Neoaves</taxon>
        <taxon>Telluraves</taxon>
        <taxon>Australaves</taxon>
        <taxon>Passeriformes</taxon>
        <taxon>Bombycillidae</taxon>
        <taxon>Bombycilla</taxon>
    </lineage>
</organism>
<evidence type="ECO:0000256" key="1">
    <source>
        <dbReference type="ARBA" id="ARBA00022679"/>
    </source>
</evidence>
<name>A0A7L1MSS5_BOMGA</name>
<evidence type="ECO:0000313" key="7">
    <source>
        <dbReference type="EMBL" id="NXN90372.1"/>
    </source>
</evidence>
<protein>
    <submittedName>
        <fullName evidence="7">POK6 protein</fullName>
    </submittedName>
</protein>
<dbReference type="Proteomes" id="UP000532545">
    <property type="component" value="Unassembled WGS sequence"/>
</dbReference>
<feature type="non-terminal residue" evidence="7">
    <location>
        <position position="95"/>
    </location>
</feature>
<dbReference type="PANTHER" id="PTHR41694">
    <property type="entry name" value="ENDOGENOUS RETROVIRUS GROUP K MEMBER POL PROTEIN"/>
    <property type="match status" value="1"/>
</dbReference>
<evidence type="ECO:0000256" key="3">
    <source>
        <dbReference type="ARBA" id="ARBA00022722"/>
    </source>
</evidence>
<keyword evidence="5" id="KW-0378">Hydrolase</keyword>
<dbReference type="InterPro" id="IPR012337">
    <property type="entry name" value="RNaseH-like_sf"/>
</dbReference>
<keyword evidence="3" id="KW-0540">Nuclease</keyword>
<dbReference type="PANTHER" id="PTHR41694:SF3">
    <property type="entry name" value="RNA-DIRECTED DNA POLYMERASE-RELATED"/>
    <property type="match status" value="1"/>
</dbReference>
<feature type="non-terminal residue" evidence="7">
    <location>
        <position position="1"/>
    </location>
</feature>
<evidence type="ECO:0000313" key="8">
    <source>
        <dbReference type="Proteomes" id="UP000532545"/>
    </source>
</evidence>
<dbReference type="GO" id="GO:0035613">
    <property type="term" value="F:RNA stem-loop binding"/>
    <property type="evidence" value="ECO:0007669"/>
    <property type="project" value="TreeGrafter"/>
</dbReference>
<keyword evidence="1" id="KW-0808">Transferase</keyword>
<dbReference type="SUPFAM" id="SSF53098">
    <property type="entry name" value="Ribonuclease H-like"/>
    <property type="match status" value="1"/>
</dbReference>
<dbReference type="AlphaFoldDB" id="A0A7L1MSS5"/>
<dbReference type="Gene3D" id="3.30.420.10">
    <property type="entry name" value="Ribonuclease H-like superfamily/Ribonuclease H"/>
    <property type="match status" value="1"/>
</dbReference>
<gene>
    <name evidence="7" type="primary">Ervk6_1</name>
    <name evidence="7" type="ORF">BOMGAR_R15712</name>
</gene>
<keyword evidence="8" id="KW-1185">Reference proteome</keyword>
<evidence type="ECO:0000256" key="6">
    <source>
        <dbReference type="ARBA" id="ARBA00022918"/>
    </source>
</evidence>
<comment type="caution">
    <text evidence="7">The sequence shown here is derived from an EMBL/GenBank/DDBJ whole genome shotgun (WGS) entry which is preliminary data.</text>
</comment>
<dbReference type="GO" id="GO:0003964">
    <property type="term" value="F:RNA-directed DNA polymerase activity"/>
    <property type="evidence" value="ECO:0007669"/>
    <property type="project" value="UniProtKB-KW"/>
</dbReference>
<evidence type="ECO:0000256" key="4">
    <source>
        <dbReference type="ARBA" id="ARBA00022759"/>
    </source>
</evidence>
<reference evidence="7 8" key="1">
    <citation type="submission" date="2019-09" db="EMBL/GenBank/DDBJ databases">
        <title>Bird 10,000 Genomes (B10K) Project - Family phase.</title>
        <authorList>
            <person name="Zhang G."/>
        </authorList>
    </citation>
    <scope>NUCLEOTIDE SEQUENCE [LARGE SCALE GENOMIC DNA]</scope>
    <source>
        <strain evidence="7">B10K-DU-002-23</strain>
        <tissue evidence="7">Muscle</tissue>
    </source>
</reference>
<sequence length="95" mass="10709">VDHETGIAHSSTGQAAVERANHTLKDYLARQKQDGHNDTCSRLNKVLFILNYLFLSEDGEEPAVVFDHTTIKEGRPQAIPGLYAYHKNMQTGIWE</sequence>
<evidence type="ECO:0000256" key="5">
    <source>
        <dbReference type="ARBA" id="ARBA00022801"/>
    </source>
</evidence>
<keyword evidence="2" id="KW-0548">Nucleotidyltransferase</keyword>
<proteinExistence type="predicted"/>
<dbReference type="GO" id="GO:0004519">
    <property type="term" value="F:endonuclease activity"/>
    <property type="evidence" value="ECO:0007669"/>
    <property type="project" value="UniProtKB-KW"/>
</dbReference>
<keyword evidence="6" id="KW-0695">RNA-directed DNA polymerase</keyword>
<keyword evidence="4" id="KW-0255">Endonuclease</keyword>
<dbReference type="InterPro" id="IPR036397">
    <property type="entry name" value="RNaseH_sf"/>
</dbReference>